<keyword evidence="2" id="KW-0378">Hydrolase</keyword>
<protein>
    <submittedName>
        <fullName evidence="4">Histone deacetylase</fullName>
    </submittedName>
</protein>
<accession>A0A2R4XIT6</accession>
<dbReference type="PANTHER" id="PTHR10625">
    <property type="entry name" value="HISTONE DEACETYLASE HDAC1-RELATED"/>
    <property type="match status" value="1"/>
</dbReference>
<evidence type="ECO:0000256" key="2">
    <source>
        <dbReference type="ARBA" id="ARBA00022801"/>
    </source>
</evidence>
<dbReference type="Proteomes" id="UP000244571">
    <property type="component" value="Chromosome"/>
</dbReference>
<evidence type="ECO:0000313" key="5">
    <source>
        <dbReference type="Proteomes" id="UP000244571"/>
    </source>
</evidence>
<evidence type="ECO:0000259" key="3">
    <source>
        <dbReference type="Pfam" id="PF00850"/>
    </source>
</evidence>
<dbReference type="CDD" id="cd09993">
    <property type="entry name" value="HDAC_classIV"/>
    <property type="match status" value="1"/>
</dbReference>
<gene>
    <name evidence="4" type="ORF">DBV39_08410</name>
</gene>
<name>A0A2R4XIT6_9BURK</name>
<dbReference type="KEGG" id="boz:DBV39_08410"/>
<comment type="similarity">
    <text evidence="1">Belongs to the histone deacetylase family.</text>
</comment>
<dbReference type="InterPro" id="IPR023801">
    <property type="entry name" value="His_deacetylse_dom"/>
</dbReference>
<feature type="domain" description="Histone deacetylase" evidence="3">
    <location>
        <begin position="28"/>
        <end position="284"/>
    </location>
</feature>
<dbReference type="PRINTS" id="PR01270">
    <property type="entry name" value="HDASUPER"/>
</dbReference>
<dbReference type="GO" id="GO:0040029">
    <property type="term" value="P:epigenetic regulation of gene expression"/>
    <property type="evidence" value="ECO:0007669"/>
    <property type="project" value="TreeGrafter"/>
</dbReference>
<dbReference type="EMBL" id="CP028901">
    <property type="protein sequence ID" value="AWB33720.1"/>
    <property type="molecule type" value="Genomic_DNA"/>
</dbReference>
<dbReference type="InterPro" id="IPR000286">
    <property type="entry name" value="HDACs"/>
</dbReference>
<dbReference type="InterPro" id="IPR044150">
    <property type="entry name" value="HDAC_classIV"/>
</dbReference>
<keyword evidence="5" id="KW-1185">Reference proteome</keyword>
<evidence type="ECO:0000313" key="4">
    <source>
        <dbReference type="EMBL" id="AWB33720.1"/>
    </source>
</evidence>
<dbReference type="Pfam" id="PF00850">
    <property type="entry name" value="Hist_deacetyl"/>
    <property type="match status" value="1"/>
</dbReference>
<dbReference type="SUPFAM" id="SSF52768">
    <property type="entry name" value="Arginase/deacetylase"/>
    <property type="match status" value="1"/>
</dbReference>
<dbReference type="GO" id="GO:0016787">
    <property type="term" value="F:hydrolase activity"/>
    <property type="evidence" value="ECO:0007669"/>
    <property type="project" value="UniProtKB-KW"/>
</dbReference>
<dbReference type="InterPro" id="IPR037138">
    <property type="entry name" value="His_deacetylse_dom_sf"/>
</dbReference>
<evidence type="ECO:0000256" key="1">
    <source>
        <dbReference type="ARBA" id="ARBA00005947"/>
    </source>
</evidence>
<proteinExistence type="inferred from homology"/>
<organism evidence="4 5">
    <name type="scientific">Orrella marina</name>
    <dbReference type="NCBI Taxonomy" id="2163011"/>
    <lineage>
        <taxon>Bacteria</taxon>
        <taxon>Pseudomonadati</taxon>
        <taxon>Pseudomonadota</taxon>
        <taxon>Betaproteobacteria</taxon>
        <taxon>Burkholderiales</taxon>
        <taxon>Alcaligenaceae</taxon>
        <taxon>Orrella</taxon>
    </lineage>
</organism>
<sequence length="310" mass="34579">MQVFYSDHFVLPLPPEHRFPMQKYRLLRQKVSTIPGIVLSEATGATDSQLLLAHDPAYLQSLIRGTLDPRAQREIGFPWSEAMVERSRRSVGATIAASRVALQEGVAVNLAGGTHHAYRDHGSGFCVFNDVAVAARSLQRELGRRSMRIAIIDLDVHQGDGTASIFANDPTVYTLSVHGERNFPFRKQTSRLDIALPDGTQDTTYLEALRHGLQTLENQWEPEFIFFLAGADPHKQDRLGRMNLTDRGMKLRDAQVFEFAKKHQLPIAITMAGGYGLDINTTVAMHLQTVQAAATYWNDYLEHPAHPPGV</sequence>
<dbReference type="Gene3D" id="3.40.800.20">
    <property type="entry name" value="Histone deacetylase domain"/>
    <property type="match status" value="1"/>
</dbReference>
<dbReference type="RefSeq" id="WP_108621149.1">
    <property type="nucleotide sequence ID" value="NZ_CP028901.1"/>
</dbReference>
<dbReference type="AlphaFoldDB" id="A0A2R4XIT6"/>
<dbReference type="OrthoDB" id="9808367at2"/>
<dbReference type="GO" id="GO:0004407">
    <property type="term" value="F:histone deacetylase activity"/>
    <property type="evidence" value="ECO:0007669"/>
    <property type="project" value="InterPro"/>
</dbReference>
<reference evidence="4 5" key="1">
    <citation type="submission" date="2018-04" db="EMBL/GenBank/DDBJ databases">
        <title>Bordetella sp. HZ20 isolated from seawater.</title>
        <authorList>
            <person name="Sun C."/>
        </authorList>
    </citation>
    <scope>NUCLEOTIDE SEQUENCE [LARGE SCALE GENOMIC DNA]</scope>
    <source>
        <strain evidence="4 5">HZ20</strain>
    </source>
</reference>
<dbReference type="InterPro" id="IPR023696">
    <property type="entry name" value="Ureohydrolase_dom_sf"/>
</dbReference>
<dbReference type="PANTHER" id="PTHR10625:SF19">
    <property type="entry name" value="HISTONE DEACETYLASE 12"/>
    <property type="match status" value="1"/>
</dbReference>